<comment type="caution">
    <text evidence="2">The sequence shown here is derived from an EMBL/GenBank/DDBJ whole genome shotgun (WGS) entry which is preliminary data.</text>
</comment>
<protein>
    <submittedName>
        <fullName evidence="2">Uncharacterized protein</fullName>
    </submittedName>
</protein>
<accession>A0A2N7TVA3</accession>
<dbReference type="EMBL" id="PNRF01000047">
    <property type="protein sequence ID" value="PMR72078.1"/>
    <property type="molecule type" value="Genomic_DNA"/>
</dbReference>
<feature type="region of interest" description="Disordered" evidence="1">
    <location>
        <begin position="131"/>
        <end position="169"/>
    </location>
</feature>
<organism evidence="2 3">
    <name type="scientific">Billgrantia endophytica</name>
    <dbReference type="NCBI Taxonomy" id="2033802"/>
    <lineage>
        <taxon>Bacteria</taxon>
        <taxon>Pseudomonadati</taxon>
        <taxon>Pseudomonadota</taxon>
        <taxon>Gammaproteobacteria</taxon>
        <taxon>Oceanospirillales</taxon>
        <taxon>Halomonadaceae</taxon>
        <taxon>Billgrantia</taxon>
    </lineage>
</organism>
<evidence type="ECO:0000313" key="2">
    <source>
        <dbReference type="EMBL" id="PMR72078.1"/>
    </source>
</evidence>
<feature type="compositionally biased region" description="Gly residues" evidence="1">
    <location>
        <begin position="159"/>
        <end position="169"/>
    </location>
</feature>
<keyword evidence="3" id="KW-1185">Reference proteome</keyword>
<sequence>MANADIVNDNEFYSEHYLADIFEGDIRGVPEAWQQRATEHGDKTPWALLHRDAHKRLREIEAVHALARRGRAREAVDAVRNLARPLLEAFGYAAHPERLSRECLRYMYWLLFLFYIWAGKISNICRKASSADLPRRHPPRRPLGKDRGIPRPLHPPGPGEGLRGSLGVF</sequence>
<dbReference type="OrthoDB" id="9782445at2"/>
<dbReference type="RefSeq" id="WP_102655543.1">
    <property type="nucleotide sequence ID" value="NZ_PNRF01000047.1"/>
</dbReference>
<proteinExistence type="predicted"/>
<dbReference type="Proteomes" id="UP000235803">
    <property type="component" value="Unassembled WGS sequence"/>
</dbReference>
<gene>
    <name evidence="2" type="ORF">C1H69_22100</name>
</gene>
<reference evidence="2 3" key="1">
    <citation type="submission" date="2018-01" db="EMBL/GenBank/DDBJ databases">
        <title>Halomonas endophytica sp. nov., isolated from storage liquid in the stems of Populus euphratica.</title>
        <authorList>
            <person name="Chen C."/>
        </authorList>
    </citation>
    <scope>NUCLEOTIDE SEQUENCE [LARGE SCALE GENOMIC DNA]</scope>
    <source>
        <strain evidence="2 3">MC28</strain>
    </source>
</reference>
<evidence type="ECO:0000313" key="3">
    <source>
        <dbReference type="Proteomes" id="UP000235803"/>
    </source>
</evidence>
<name>A0A2N7TVA3_9GAMM</name>
<dbReference type="AlphaFoldDB" id="A0A2N7TVA3"/>
<evidence type="ECO:0000256" key="1">
    <source>
        <dbReference type="SAM" id="MobiDB-lite"/>
    </source>
</evidence>